<reference evidence="4 5" key="1">
    <citation type="submission" date="2015-07" db="EMBL/GenBank/DDBJ databases">
        <title>Comparative genomics of the Sigatoka disease complex on banana suggests a link between parallel evolutionary changes in Pseudocercospora fijiensis and Pseudocercospora eumusae and increased virulence on the banana host.</title>
        <authorList>
            <person name="Chang T.-C."/>
            <person name="Salvucci A."/>
            <person name="Crous P.W."/>
            <person name="Stergiopoulos I."/>
        </authorList>
    </citation>
    <scope>NUCLEOTIDE SEQUENCE [LARGE SCALE GENOMIC DNA]</scope>
    <source>
        <strain evidence="4 5">CBS 116634</strain>
    </source>
</reference>
<name>A0A139I9N0_9PEZI</name>
<dbReference type="InterPro" id="IPR039251">
    <property type="entry name" value="OXLD1"/>
</dbReference>
<feature type="domain" description="Oxidoreductase-like" evidence="3">
    <location>
        <begin position="114"/>
        <end position="157"/>
    </location>
</feature>
<feature type="coiled-coil region" evidence="1">
    <location>
        <begin position="139"/>
        <end position="166"/>
    </location>
</feature>
<dbReference type="PANTHER" id="PTHR21193:SF3">
    <property type="entry name" value="OXIDOREDUCTASE-LIKE DOMAIN-CONTAINING PROTEIN 1"/>
    <property type="match status" value="1"/>
</dbReference>
<keyword evidence="1" id="KW-0175">Coiled coil</keyword>
<evidence type="ECO:0000256" key="2">
    <source>
        <dbReference type="SAM" id="MobiDB-lite"/>
    </source>
</evidence>
<dbReference type="GO" id="GO:0005739">
    <property type="term" value="C:mitochondrion"/>
    <property type="evidence" value="ECO:0007669"/>
    <property type="project" value="TreeGrafter"/>
</dbReference>
<dbReference type="Proteomes" id="UP000073492">
    <property type="component" value="Unassembled WGS sequence"/>
</dbReference>
<gene>
    <name evidence="4" type="ORF">AC579_7256</name>
</gene>
<dbReference type="OrthoDB" id="10064411at2759"/>
<evidence type="ECO:0000259" key="3">
    <source>
        <dbReference type="Pfam" id="PF09791"/>
    </source>
</evidence>
<accession>A0A139I9N0</accession>
<comment type="caution">
    <text evidence="4">The sequence shown here is derived from an EMBL/GenBank/DDBJ whole genome shotgun (WGS) entry which is preliminary data.</text>
</comment>
<dbReference type="Pfam" id="PF09791">
    <property type="entry name" value="Oxidored-like"/>
    <property type="match status" value="1"/>
</dbReference>
<dbReference type="PANTHER" id="PTHR21193">
    <property type="entry name" value="OXIDOREDUCTASE-LIKE DOMAIN-CONTAINING PROTEIN 1"/>
    <property type="match status" value="1"/>
</dbReference>
<dbReference type="STRING" id="113226.A0A139I9N0"/>
<feature type="region of interest" description="Disordered" evidence="2">
    <location>
        <begin position="195"/>
        <end position="215"/>
    </location>
</feature>
<protein>
    <recommendedName>
        <fullName evidence="3">Oxidoreductase-like domain-containing protein</fullName>
    </recommendedName>
</protein>
<evidence type="ECO:0000256" key="1">
    <source>
        <dbReference type="SAM" id="Coils"/>
    </source>
</evidence>
<dbReference type="InterPro" id="IPR019180">
    <property type="entry name" value="Oxidoreductase-like_N"/>
</dbReference>
<organism evidence="4 5">
    <name type="scientific">Pseudocercospora musae</name>
    <dbReference type="NCBI Taxonomy" id="113226"/>
    <lineage>
        <taxon>Eukaryota</taxon>
        <taxon>Fungi</taxon>
        <taxon>Dikarya</taxon>
        <taxon>Ascomycota</taxon>
        <taxon>Pezizomycotina</taxon>
        <taxon>Dothideomycetes</taxon>
        <taxon>Dothideomycetidae</taxon>
        <taxon>Mycosphaerellales</taxon>
        <taxon>Mycosphaerellaceae</taxon>
        <taxon>Pseudocercospora</taxon>
    </lineage>
</organism>
<evidence type="ECO:0000313" key="5">
    <source>
        <dbReference type="Proteomes" id="UP000073492"/>
    </source>
</evidence>
<dbReference type="AlphaFoldDB" id="A0A139I9N0"/>
<feature type="region of interest" description="Disordered" evidence="2">
    <location>
        <begin position="1"/>
        <end position="34"/>
    </location>
</feature>
<evidence type="ECO:0000313" key="4">
    <source>
        <dbReference type="EMBL" id="KXT11433.1"/>
    </source>
</evidence>
<keyword evidence="5" id="KW-1185">Reference proteome</keyword>
<dbReference type="EMBL" id="LFZO01000200">
    <property type="protein sequence ID" value="KXT11433.1"/>
    <property type="molecule type" value="Genomic_DNA"/>
</dbReference>
<proteinExistence type="predicted"/>
<sequence>MRQAIRSIPRTCSTLTNPSYPPTRHFSASSSRDNTIQPEQIHQINGYYADLLDAPLRKETQHIDRPYADPSPEDAMPMMTEKEKIRARARKVFGDRLADAAERKRQQESRSQLIAGILVPPKPEEPDNCCMSGCVNCVWERFREELEEYAMKMREARQKQQELRTSGQATGMMGKEAGMPDHVAISMNDDGGGSETLWDESSGTEAMAPDPLEGIPIGIREFMKTEKKLKQKHKERGEYVETALDTELRPEAWASSGS</sequence>